<dbReference type="EMBL" id="WSTB01000001">
    <property type="protein sequence ID" value="MWB92969.1"/>
    <property type="molecule type" value="Genomic_DNA"/>
</dbReference>
<reference evidence="2 3" key="1">
    <citation type="submission" date="2019-12" db="EMBL/GenBank/DDBJ databases">
        <authorList>
            <person name="Kim Y.S."/>
        </authorList>
    </citation>
    <scope>NUCLEOTIDE SEQUENCE [LARGE SCALE GENOMIC DNA]</scope>
    <source>
        <strain evidence="2 3">GA093</strain>
    </source>
</reference>
<organism evidence="2 3">
    <name type="scientific">Flavobacterium hydrocarbonoxydans</name>
    <dbReference type="NCBI Taxonomy" id="2683249"/>
    <lineage>
        <taxon>Bacteria</taxon>
        <taxon>Pseudomonadati</taxon>
        <taxon>Bacteroidota</taxon>
        <taxon>Flavobacteriia</taxon>
        <taxon>Flavobacteriales</taxon>
        <taxon>Flavobacteriaceae</taxon>
        <taxon>Flavobacterium</taxon>
    </lineage>
</organism>
<evidence type="ECO:0000313" key="2">
    <source>
        <dbReference type="EMBL" id="MWB92969.1"/>
    </source>
</evidence>
<feature type="transmembrane region" description="Helical" evidence="1">
    <location>
        <begin position="12"/>
        <end position="31"/>
    </location>
</feature>
<dbReference type="RefSeq" id="WP_160372909.1">
    <property type="nucleotide sequence ID" value="NZ_WSTB01000001.1"/>
</dbReference>
<keyword evidence="1" id="KW-0812">Transmembrane</keyword>
<sequence>MKNISKKDANRSARLYWFLMGFLLASSHYLLSCKATLLNNFMVTDSKNCNYYTDSYTIVNDSIYFSQRKRNKTEQTFVFPVKNIKIVDKERKTVKIKESNLIPLKYE</sequence>
<keyword evidence="1" id="KW-0472">Membrane</keyword>
<dbReference type="Proteomes" id="UP000471501">
    <property type="component" value="Unassembled WGS sequence"/>
</dbReference>
<evidence type="ECO:0000256" key="1">
    <source>
        <dbReference type="SAM" id="Phobius"/>
    </source>
</evidence>
<accession>A0A6I4NMU5</accession>
<proteinExistence type="predicted"/>
<keyword evidence="1" id="KW-1133">Transmembrane helix</keyword>
<keyword evidence="3" id="KW-1185">Reference proteome</keyword>
<gene>
    <name evidence="2" type="ORF">GON26_01215</name>
</gene>
<name>A0A6I4NMU5_9FLAO</name>
<dbReference type="AlphaFoldDB" id="A0A6I4NMU5"/>
<comment type="caution">
    <text evidence="2">The sequence shown here is derived from an EMBL/GenBank/DDBJ whole genome shotgun (WGS) entry which is preliminary data.</text>
</comment>
<evidence type="ECO:0000313" key="3">
    <source>
        <dbReference type="Proteomes" id="UP000471501"/>
    </source>
</evidence>
<protein>
    <submittedName>
        <fullName evidence="2">Uncharacterized protein</fullName>
    </submittedName>
</protein>